<evidence type="ECO:0000256" key="1">
    <source>
        <dbReference type="SAM" id="MobiDB-lite"/>
    </source>
</evidence>
<dbReference type="AlphaFoldDB" id="A0A7K1LH06"/>
<protein>
    <submittedName>
        <fullName evidence="3">Uncharacterized protein</fullName>
    </submittedName>
</protein>
<keyword evidence="2" id="KW-1133">Transmembrane helix</keyword>
<dbReference type="EMBL" id="WOGT01000001">
    <property type="protein sequence ID" value="MUN54222.1"/>
    <property type="molecule type" value="Genomic_DNA"/>
</dbReference>
<gene>
    <name evidence="3" type="ORF">GMA10_03160</name>
</gene>
<reference evidence="3 4" key="1">
    <citation type="submission" date="2019-12" db="EMBL/GenBank/DDBJ databases">
        <authorList>
            <person name="Li J."/>
            <person name="Shi Y."/>
            <person name="Xu G."/>
            <person name="Xiao D."/>
            <person name="Ran X."/>
        </authorList>
    </citation>
    <scope>NUCLEOTIDE SEQUENCE [LARGE SCALE GENOMIC DNA]</scope>
    <source>
        <strain evidence="3 4">JCM 15915</strain>
    </source>
</reference>
<keyword evidence="2" id="KW-0812">Transmembrane</keyword>
<dbReference type="RefSeq" id="WP_129314294.1">
    <property type="nucleotide sequence ID" value="NZ_NOIQ01000001.1"/>
</dbReference>
<keyword evidence="4" id="KW-1185">Reference proteome</keyword>
<keyword evidence="2" id="KW-0472">Membrane</keyword>
<organism evidence="3 4">
    <name type="scientific">Rothia koreensis</name>
    <dbReference type="NCBI Taxonomy" id="592378"/>
    <lineage>
        <taxon>Bacteria</taxon>
        <taxon>Bacillati</taxon>
        <taxon>Actinomycetota</taxon>
        <taxon>Actinomycetes</taxon>
        <taxon>Micrococcales</taxon>
        <taxon>Micrococcaceae</taxon>
        <taxon>Rothia</taxon>
    </lineage>
</organism>
<feature type="transmembrane region" description="Helical" evidence="2">
    <location>
        <begin position="76"/>
        <end position="98"/>
    </location>
</feature>
<feature type="transmembrane region" description="Helical" evidence="2">
    <location>
        <begin position="110"/>
        <end position="128"/>
    </location>
</feature>
<evidence type="ECO:0000313" key="3">
    <source>
        <dbReference type="EMBL" id="MUN54222.1"/>
    </source>
</evidence>
<accession>A0A7K1LH06</accession>
<proteinExistence type="predicted"/>
<feature type="transmembrane region" description="Helical" evidence="2">
    <location>
        <begin position="36"/>
        <end position="55"/>
    </location>
</feature>
<comment type="caution">
    <text evidence="3">The sequence shown here is derived from an EMBL/GenBank/DDBJ whole genome shotgun (WGS) entry which is preliminary data.</text>
</comment>
<dbReference type="OrthoDB" id="4878593at2"/>
<evidence type="ECO:0000256" key="2">
    <source>
        <dbReference type="SAM" id="Phobius"/>
    </source>
</evidence>
<sequence length="162" mass="17567">MHRTVRKAVTSFLAITGLFAITVLTDYGMIARDEQSLAMIGLVVVAVAVRGLMYLDSVRHGREPEIQTRDTVTGNLIVVLSAVAYGWLLMGILVGTGVVSSAYESALKEFYGWLSLALFVVAIVVYTIDTFKLRKGRGNEAKAGPAPTETAQPRELIHQGRA</sequence>
<dbReference type="Proteomes" id="UP000462152">
    <property type="component" value="Unassembled WGS sequence"/>
</dbReference>
<feature type="transmembrane region" description="Helical" evidence="2">
    <location>
        <begin position="12"/>
        <end position="30"/>
    </location>
</feature>
<feature type="region of interest" description="Disordered" evidence="1">
    <location>
        <begin position="138"/>
        <end position="162"/>
    </location>
</feature>
<evidence type="ECO:0000313" key="4">
    <source>
        <dbReference type="Proteomes" id="UP000462152"/>
    </source>
</evidence>
<name>A0A7K1LH06_9MICC</name>